<dbReference type="AlphaFoldDB" id="A0A552UEW1"/>
<dbReference type="OrthoDB" id="7326703at2"/>
<sequence>MQQAASIEDLIDKVRAGPTIERGAIERLLGTRLSEGEGTSAVDIYEASGVALPDGRVDIDLRAAKAGATTGGLLNLGISGACLKRGDVERKYGPLTLSGVPRGRSTEEPVSFSRDEPWGRLSFGFAQDNPDCVKTVTFDVEKR</sequence>
<evidence type="ECO:0000313" key="2">
    <source>
        <dbReference type="Proteomes" id="UP000317894"/>
    </source>
</evidence>
<keyword evidence="2" id="KW-1185">Reference proteome</keyword>
<comment type="caution">
    <text evidence="1">The sequence shown here is derived from an EMBL/GenBank/DDBJ whole genome shotgun (WGS) entry which is preliminary data.</text>
</comment>
<organism evidence="1 2">
    <name type="scientific">Glacieibacterium frigidum</name>
    <dbReference type="NCBI Taxonomy" id="2593303"/>
    <lineage>
        <taxon>Bacteria</taxon>
        <taxon>Pseudomonadati</taxon>
        <taxon>Pseudomonadota</taxon>
        <taxon>Alphaproteobacteria</taxon>
        <taxon>Sphingomonadales</taxon>
        <taxon>Sphingosinicellaceae</taxon>
        <taxon>Glacieibacterium</taxon>
    </lineage>
</organism>
<proteinExistence type="predicted"/>
<gene>
    <name evidence="1" type="ORF">FMM06_00560</name>
</gene>
<name>A0A552UEW1_9SPHN</name>
<reference evidence="1 2" key="1">
    <citation type="submission" date="2019-07" db="EMBL/GenBank/DDBJ databases">
        <title>Novel species isolated from glacier.</title>
        <authorList>
            <person name="Liu Q."/>
            <person name="Xin Y.-H."/>
        </authorList>
    </citation>
    <scope>NUCLEOTIDE SEQUENCE [LARGE SCALE GENOMIC DNA]</scope>
    <source>
        <strain evidence="1 2">LB1R16</strain>
    </source>
</reference>
<accession>A0A552UEW1</accession>
<dbReference type="EMBL" id="VJWA01000001">
    <property type="protein sequence ID" value="TRW16741.1"/>
    <property type="molecule type" value="Genomic_DNA"/>
</dbReference>
<dbReference type="RefSeq" id="WP_143554285.1">
    <property type="nucleotide sequence ID" value="NZ_VJWA01000001.1"/>
</dbReference>
<dbReference type="Proteomes" id="UP000317894">
    <property type="component" value="Unassembled WGS sequence"/>
</dbReference>
<protein>
    <submittedName>
        <fullName evidence="1">Uncharacterized protein</fullName>
    </submittedName>
</protein>
<evidence type="ECO:0000313" key="1">
    <source>
        <dbReference type="EMBL" id="TRW16741.1"/>
    </source>
</evidence>